<feature type="compositionally biased region" description="Acidic residues" evidence="1">
    <location>
        <begin position="971"/>
        <end position="986"/>
    </location>
</feature>
<evidence type="ECO:0000313" key="3">
    <source>
        <dbReference type="Proteomes" id="UP000256964"/>
    </source>
</evidence>
<dbReference type="EMBL" id="KZ857477">
    <property type="protein sequence ID" value="RDX42772.1"/>
    <property type="molecule type" value="Genomic_DNA"/>
</dbReference>
<feature type="region of interest" description="Disordered" evidence="1">
    <location>
        <begin position="480"/>
        <end position="532"/>
    </location>
</feature>
<sequence>MSANSTNHAIAASLAFSKTSTTVSTASTAAACKPPTATTEQAPHTPSAPPPKTPTAPAAPKPAARHGQIVPPATPETPSPIGGGSTEFGTMNIAKARAPNAETASIAATSMPGGNVLQPSPMAPSAGLKDTPADPVPPTTIVSLQDSTAIEGEGVPSKAAAKLDDKMELTRIAAMSRDLYMAKGDEVRARTDWYKDGRGDVLVLKDDANAAREALAAHAADPEACEAPTAPARVSLGVIAMVEDDRCFLRSDGHFKGENIGTTWQKSFSQTTLSCALGPPPAEFPRLVTDYHAALATLRSVLPKGVNQQSGHVYQQIASPHFRGRHAAFAAKPANDDDTDGTDDGLLPGEFTIDQWPTYSEVARQALLNIQESHVARPLPAFDVHGKLIAPSRYVHELRGATVLAYLSIVTYKIGEKRANGTEAVKTTVCLDIDYMRVLIAPAQQVGGSRKWAAIWSRWVTIVARVTLLPRCLPFMGAMWPGNMSDTTPKRRRPESPGPAEHPEKKHQRVDGDRSEEPTTSATHSTGDADSEVVMLRVGTDAVSAAVGGGDIAAGTEGQDDGKHDAASTTEDVDDIECQPWASMENRRRLKKFLDLDSPQEEPWFSVAMVVMQSSWSWECRTWTQAIFTVNGMPARLFATGPIETMCFRSSLVGPASRGHVTIKLLRERDRVAMAGVSDRGRWTAEGKSMPRSPPFPRVTAVAGADVFANVFDASEQYGADRMEALHPGELQVGDIVTVEFIVVRIDMPGGYKMSYHALTIARLVAAPKKSYEDEDYVLRGPPNTGVWLMAGLEVHESRALFKESFALPLAAADHGTSRYLLGNIYMFNDVGQECSPRVTWNVATFATKPGGPVRIPRPVTVERDGACIQLPSDALMEPIFCTFERFGDVMLAPRLLVVIQFYERAAVGPGGMRQIAVQVDMKALWPPEVASSSERVSLPIHGAVASECDSDASDDDEEQKELLRNGIPIDTDEEGDIDESEPSAA</sequence>
<feature type="compositionally biased region" description="Low complexity" evidence="1">
    <location>
        <begin position="15"/>
        <end position="45"/>
    </location>
</feature>
<dbReference type="Proteomes" id="UP000256964">
    <property type="component" value="Unassembled WGS sequence"/>
</dbReference>
<organism evidence="2 3">
    <name type="scientific">Lentinus brumalis</name>
    <dbReference type="NCBI Taxonomy" id="2498619"/>
    <lineage>
        <taxon>Eukaryota</taxon>
        <taxon>Fungi</taxon>
        <taxon>Dikarya</taxon>
        <taxon>Basidiomycota</taxon>
        <taxon>Agaricomycotina</taxon>
        <taxon>Agaricomycetes</taxon>
        <taxon>Polyporales</taxon>
        <taxon>Polyporaceae</taxon>
        <taxon>Lentinus</taxon>
    </lineage>
</organism>
<evidence type="ECO:0000313" key="2">
    <source>
        <dbReference type="EMBL" id="RDX42772.1"/>
    </source>
</evidence>
<name>A0A371CR59_9APHY</name>
<feature type="region of interest" description="Disordered" evidence="1">
    <location>
        <begin position="944"/>
        <end position="986"/>
    </location>
</feature>
<proteinExistence type="predicted"/>
<protein>
    <submittedName>
        <fullName evidence="2">Uncharacterized protein</fullName>
    </submittedName>
</protein>
<feature type="compositionally biased region" description="Polar residues" evidence="1">
    <location>
        <begin position="518"/>
        <end position="528"/>
    </location>
</feature>
<gene>
    <name evidence="2" type="ORF">OH76DRAFT_1422333</name>
</gene>
<feature type="region of interest" description="Disordered" evidence="1">
    <location>
        <begin position="110"/>
        <end position="133"/>
    </location>
</feature>
<feature type="compositionally biased region" description="Basic and acidic residues" evidence="1">
    <location>
        <begin position="501"/>
        <end position="517"/>
    </location>
</feature>
<feature type="region of interest" description="Disordered" evidence="1">
    <location>
        <begin position="549"/>
        <end position="573"/>
    </location>
</feature>
<reference evidence="2 3" key="1">
    <citation type="journal article" date="2018" name="Biotechnol. Biofuels">
        <title>Integrative visual omics of the white-rot fungus Polyporus brumalis exposes the biotechnological potential of its oxidative enzymes for delignifying raw plant biomass.</title>
        <authorList>
            <person name="Miyauchi S."/>
            <person name="Rancon A."/>
            <person name="Drula E."/>
            <person name="Hage H."/>
            <person name="Chaduli D."/>
            <person name="Favel A."/>
            <person name="Grisel S."/>
            <person name="Henrissat B."/>
            <person name="Herpoel-Gimbert I."/>
            <person name="Ruiz-Duenas F.J."/>
            <person name="Chevret D."/>
            <person name="Hainaut M."/>
            <person name="Lin J."/>
            <person name="Wang M."/>
            <person name="Pangilinan J."/>
            <person name="Lipzen A."/>
            <person name="Lesage-Meessen L."/>
            <person name="Navarro D."/>
            <person name="Riley R."/>
            <person name="Grigoriev I.V."/>
            <person name="Zhou S."/>
            <person name="Raouche S."/>
            <person name="Rosso M.N."/>
        </authorList>
    </citation>
    <scope>NUCLEOTIDE SEQUENCE [LARGE SCALE GENOMIC DNA]</scope>
    <source>
        <strain evidence="2 3">BRFM 1820</strain>
    </source>
</reference>
<feature type="region of interest" description="Disordered" evidence="1">
    <location>
        <begin position="15"/>
        <end position="88"/>
    </location>
</feature>
<dbReference type="OrthoDB" id="2758200at2759"/>
<accession>A0A371CR59</accession>
<feature type="compositionally biased region" description="Pro residues" evidence="1">
    <location>
        <begin position="46"/>
        <end position="60"/>
    </location>
</feature>
<keyword evidence="3" id="KW-1185">Reference proteome</keyword>
<evidence type="ECO:0000256" key="1">
    <source>
        <dbReference type="SAM" id="MobiDB-lite"/>
    </source>
</evidence>
<dbReference type="AlphaFoldDB" id="A0A371CR59"/>
<feature type="compositionally biased region" description="Acidic residues" evidence="1">
    <location>
        <begin position="949"/>
        <end position="960"/>
    </location>
</feature>